<feature type="compositionally biased region" description="Basic residues" evidence="1">
    <location>
        <begin position="196"/>
        <end position="209"/>
    </location>
</feature>
<feature type="compositionally biased region" description="Basic and acidic residues" evidence="1">
    <location>
        <begin position="107"/>
        <end position="124"/>
    </location>
</feature>
<protein>
    <submittedName>
        <fullName evidence="2">Uncharacterized protein</fullName>
    </submittedName>
</protein>
<evidence type="ECO:0000313" key="2">
    <source>
        <dbReference type="EMBL" id="AUX27415.1"/>
    </source>
</evidence>
<sequence>MSLGRPRRRAGATRGRVDRRGGGGGHGGYLPLRERQEGGGIAGRPPERDLRPVHQQPGGGLRAILRRRRLPGVPGPQPSHRLPADQPAWRAARARSRDAPLSLHRRRGDDERDAGDQAGRDVHLVRHTARRRFRRALPRRRLPVVLGPRPRPRVSHDPVTARVPGAGGASSGSRLAPRPSPVAAPPSPRSPQIGLRTRRPRRAASRSRSGRYGPQGSTRPRPSAARRRARRRRRTPRSRQRRGDPGLNSYNLFSVARRDLERLRALHVRYFHELRQIVSDSRDPDCVALVAMLLFELGASGSLRRGPAAPGGSLGR</sequence>
<feature type="compositionally biased region" description="Basic residues" evidence="1">
    <location>
        <begin position="1"/>
        <end position="11"/>
    </location>
</feature>
<evidence type="ECO:0000313" key="3">
    <source>
        <dbReference type="Proteomes" id="UP000295781"/>
    </source>
</evidence>
<gene>
    <name evidence="2" type="ORF">SOCEGT47_080040</name>
</gene>
<accession>A0A4P2QCG5</accession>
<dbReference type="EMBL" id="CP012670">
    <property type="protein sequence ID" value="AUX27415.1"/>
    <property type="molecule type" value="Genomic_DNA"/>
</dbReference>
<feature type="region of interest" description="Disordered" evidence="1">
    <location>
        <begin position="144"/>
        <end position="249"/>
    </location>
</feature>
<feature type="compositionally biased region" description="Pro residues" evidence="1">
    <location>
        <begin position="178"/>
        <end position="189"/>
    </location>
</feature>
<evidence type="ECO:0000256" key="1">
    <source>
        <dbReference type="SAM" id="MobiDB-lite"/>
    </source>
</evidence>
<dbReference type="AlphaFoldDB" id="A0A4P2QCG5"/>
<organism evidence="2 3">
    <name type="scientific">Sorangium cellulosum</name>
    <name type="common">Polyangium cellulosum</name>
    <dbReference type="NCBI Taxonomy" id="56"/>
    <lineage>
        <taxon>Bacteria</taxon>
        <taxon>Pseudomonadati</taxon>
        <taxon>Myxococcota</taxon>
        <taxon>Polyangia</taxon>
        <taxon>Polyangiales</taxon>
        <taxon>Polyangiaceae</taxon>
        <taxon>Sorangium</taxon>
    </lineage>
</organism>
<feature type="compositionally biased region" description="Basic residues" evidence="1">
    <location>
        <begin position="224"/>
        <end position="240"/>
    </location>
</feature>
<feature type="compositionally biased region" description="Low complexity" evidence="1">
    <location>
        <begin position="210"/>
        <end position="223"/>
    </location>
</feature>
<dbReference type="Proteomes" id="UP000295781">
    <property type="component" value="Chromosome"/>
</dbReference>
<name>A0A4P2QCG5_SORCE</name>
<reference evidence="2 3" key="1">
    <citation type="submission" date="2015-09" db="EMBL/GenBank/DDBJ databases">
        <title>Sorangium comparison.</title>
        <authorList>
            <person name="Zaburannyi N."/>
            <person name="Bunk B."/>
            <person name="Overmann J."/>
            <person name="Mueller R."/>
        </authorList>
    </citation>
    <scope>NUCLEOTIDE SEQUENCE [LARGE SCALE GENOMIC DNA]</scope>
    <source>
        <strain evidence="2 3">So ceGT47</strain>
    </source>
</reference>
<proteinExistence type="predicted"/>
<feature type="region of interest" description="Disordered" evidence="1">
    <location>
        <begin position="1"/>
        <end position="127"/>
    </location>
</feature>